<sequence>MNNCCGNCKRGLCTKEISIFSSLDSSELTEIIEKMIHKKFNKNDIVFLEGEKAKTLYFLNVGKIKIYKYTKDGKEQILHILSEGDFFGELNLLKESKYRFNAKAIEESKICTLSKENFKEILLDKPEIAIKILEIMGERLSEVENLAQNLATNDIDARIAFLLKDLCDKYGEFNENSIIINLPLNREDMANYVGVTRETISRKLKKFEEEGIIKIVGTKKIVVMDEKGLKKYI</sequence>
<reference evidence="6 7" key="1">
    <citation type="submission" date="2013-11" db="EMBL/GenBank/DDBJ databases">
        <title>Complete genome sequence of Clostridum sp. M2/40.</title>
        <authorList>
            <person name="Wibberg D."/>
            <person name="Puehler A."/>
            <person name="Schlueter A."/>
        </authorList>
    </citation>
    <scope>NUCLEOTIDE SEQUENCE [LARGE SCALE GENOMIC DNA]</scope>
    <source>
        <strain evidence="7">M2/40</strain>
    </source>
</reference>
<evidence type="ECO:0000256" key="3">
    <source>
        <dbReference type="ARBA" id="ARBA00023163"/>
    </source>
</evidence>
<feature type="domain" description="HTH crp-type" evidence="5">
    <location>
        <begin position="153"/>
        <end position="227"/>
    </location>
</feature>
<keyword evidence="2" id="KW-0238">DNA-binding</keyword>
<dbReference type="Pfam" id="PF13545">
    <property type="entry name" value="HTH_Crp_2"/>
    <property type="match status" value="1"/>
</dbReference>
<keyword evidence="7" id="KW-1185">Reference proteome</keyword>
<dbReference type="PROSITE" id="PS50042">
    <property type="entry name" value="CNMP_BINDING_3"/>
    <property type="match status" value="1"/>
</dbReference>
<dbReference type="Gene3D" id="1.10.10.10">
    <property type="entry name" value="Winged helix-like DNA-binding domain superfamily/Winged helix DNA-binding domain"/>
    <property type="match status" value="1"/>
</dbReference>
<dbReference type="InterPro" id="IPR050397">
    <property type="entry name" value="Env_Response_Regulators"/>
</dbReference>
<organism evidence="6 7">
    <name type="scientific">Clostridium bornimense</name>
    <dbReference type="NCBI Taxonomy" id="1216932"/>
    <lineage>
        <taxon>Bacteria</taxon>
        <taxon>Bacillati</taxon>
        <taxon>Bacillota</taxon>
        <taxon>Clostridia</taxon>
        <taxon>Eubacteriales</taxon>
        <taxon>Clostridiaceae</taxon>
        <taxon>Clostridium</taxon>
    </lineage>
</organism>
<dbReference type="InterPro" id="IPR012318">
    <property type="entry name" value="HTH_CRP"/>
</dbReference>
<proteinExistence type="predicted"/>
<dbReference type="CDD" id="cd00092">
    <property type="entry name" value="HTH_CRP"/>
    <property type="match status" value="1"/>
</dbReference>
<keyword evidence="1" id="KW-0805">Transcription regulation</keyword>
<dbReference type="SUPFAM" id="SSF46785">
    <property type="entry name" value="Winged helix' DNA-binding domain"/>
    <property type="match status" value="1"/>
</dbReference>
<dbReference type="PROSITE" id="PS51063">
    <property type="entry name" value="HTH_CRP_2"/>
    <property type="match status" value="1"/>
</dbReference>
<dbReference type="CDD" id="cd00038">
    <property type="entry name" value="CAP_ED"/>
    <property type="match status" value="1"/>
</dbReference>
<dbReference type="STRING" id="1216932.CM240_2326"/>
<dbReference type="GO" id="GO:0003677">
    <property type="term" value="F:DNA binding"/>
    <property type="evidence" value="ECO:0007669"/>
    <property type="project" value="UniProtKB-KW"/>
</dbReference>
<dbReference type="Pfam" id="PF00027">
    <property type="entry name" value="cNMP_binding"/>
    <property type="match status" value="1"/>
</dbReference>
<dbReference type="GO" id="GO:0003700">
    <property type="term" value="F:DNA-binding transcription factor activity"/>
    <property type="evidence" value="ECO:0007669"/>
    <property type="project" value="TreeGrafter"/>
</dbReference>
<dbReference type="SUPFAM" id="SSF51206">
    <property type="entry name" value="cAMP-binding domain-like"/>
    <property type="match status" value="1"/>
</dbReference>
<dbReference type="InterPro" id="IPR000595">
    <property type="entry name" value="cNMP-bd_dom"/>
</dbReference>
<dbReference type="GO" id="GO:0005829">
    <property type="term" value="C:cytosol"/>
    <property type="evidence" value="ECO:0007669"/>
    <property type="project" value="TreeGrafter"/>
</dbReference>
<dbReference type="Gene3D" id="2.60.120.10">
    <property type="entry name" value="Jelly Rolls"/>
    <property type="match status" value="1"/>
</dbReference>
<dbReference type="Proteomes" id="UP000019426">
    <property type="component" value="Chromosome M2/40_rep1"/>
</dbReference>
<evidence type="ECO:0000313" key="7">
    <source>
        <dbReference type="Proteomes" id="UP000019426"/>
    </source>
</evidence>
<evidence type="ECO:0000259" key="4">
    <source>
        <dbReference type="PROSITE" id="PS50042"/>
    </source>
</evidence>
<dbReference type="SMART" id="SM00100">
    <property type="entry name" value="cNMP"/>
    <property type="match status" value="1"/>
</dbReference>
<dbReference type="RefSeq" id="WP_044039276.1">
    <property type="nucleotide sequence ID" value="NZ_HG917868.1"/>
</dbReference>
<accession>W6RYE2</accession>
<dbReference type="PANTHER" id="PTHR24567">
    <property type="entry name" value="CRP FAMILY TRANSCRIPTIONAL REGULATORY PROTEIN"/>
    <property type="match status" value="1"/>
</dbReference>
<dbReference type="eggNOG" id="COG0664">
    <property type="taxonomic scope" value="Bacteria"/>
</dbReference>
<dbReference type="AlphaFoldDB" id="W6RYE2"/>
<name>W6RYE2_9CLOT</name>
<keyword evidence="3" id="KW-0804">Transcription</keyword>
<evidence type="ECO:0000259" key="5">
    <source>
        <dbReference type="PROSITE" id="PS51063"/>
    </source>
</evidence>
<evidence type="ECO:0000313" key="6">
    <source>
        <dbReference type="EMBL" id="CDM69463.1"/>
    </source>
</evidence>
<feature type="domain" description="Cyclic nucleotide-binding" evidence="4">
    <location>
        <begin position="19"/>
        <end position="139"/>
    </location>
</feature>
<dbReference type="SMART" id="SM00419">
    <property type="entry name" value="HTH_CRP"/>
    <property type="match status" value="1"/>
</dbReference>
<gene>
    <name evidence="6" type="ORF">CM240_2326</name>
</gene>
<dbReference type="InterPro" id="IPR036388">
    <property type="entry name" value="WH-like_DNA-bd_sf"/>
</dbReference>
<dbReference type="PRINTS" id="PR00034">
    <property type="entry name" value="HTHCRP"/>
</dbReference>
<dbReference type="PATRIC" id="fig|1216932.3.peg.2304"/>
<evidence type="ECO:0000256" key="2">
    <source>
        <dbReference type="ARBA" id="ARBA00023125"/>
    </source>
</evidence>
<dbReference type="PANTHER" id="PTHR24567:SF28">
    <property type="entry name" value="LISTERIOLYSIN REGULATORY PROTEIN"/>
    <property type="match status" value="1"/>
</dbReference>
<dbReference type="OrthoDB" id="9798104at2"/>
<dbReference type="InterPro" id="IPR018490">
    <property type="entry name" value="cNMP-bd_dom_sf"/>
</dbReference>
<evidence type="ECO:0000256" key="1">
    <source>
        <dbReference type="ARBA" id="ARBA00023015"/>
    </source>
</evidence>
<dbReference type="KEGG" id="clt:CM240_2326"/>
<dbReference type="EMBL" id="HG917868">
    <property type="protein sequence ID" value="CDM69463.1"/>
    <property type="molecule type" value="Genomic_DNA"/>
</dbReference>
<dbReference type="InterPro" id="IPR036390">
    <property type="entry name" value="WH_DNA-bd_sf"/>
</dbReference>
<dbReference type="HOGENOM" id="CLU_075053_3_2_9"/>
<dbReference type="InterPro" id="IPR014710">
    <property type="entry name" value="RmlC-like_jellyroll"/>
</dbReference>
<protein>
    <submittedName>
        <fullName evidence="6">cAMP-binding protein</fullName>
    </submittedName>
</protein>